<feature type="transmembrane region" description="Helical" evidence="1">
    <location>
        <begin position="20"/>
        <end position="40"/>
    </location>
</feature>
<dbReference type="OrthoDB" id="5978493at2759"/>
<dbReference type="PROSITE" id="PS50004">
    <property type="entry name" value="C2"/>
    <property type="match status" value="2"/>
</dbReference>
<dbReference type="PANTHER" id="PTHR46129">
    <property type="entry name" value="SYNAPTOTAGMIN 14, ISOFORM D"/>
    <property type="match status" value="1"/>
</dbReference>
<organism evidence="3 4">
    <name type="scientific">Callosobruchus maculatus</name>
    <name type="common">Southern cowpea weevil</name>
    <name type="synonym">Pulse bruchid</name>
    <dbReference type="NCBI Taxonomy" id="64391"/>
    <lineage>
        <taxon>Eukaryota</taxon>
        <taxon>Metazoa</taxon>
        <taxon>Ecdysozoa</taxon>
        <taxon>Arthropoda</taxon>
        <taxon>Hexapoda</taxon>
        <taxon>Insecta</taxon>
        <taxon>Pterygota</taxon>
        <taxon>Neoptera</taxon>
        <taxon>Endopterygota</taxon>
        <taxon>Coleoptera</taxon>
        <taxon>Polyphaga</taxon>
        <taxon>Cucujiformia</taxon>
        <taxon>Chrysomeloidea</taxon>
        <taxon>Chrysomelidae</taxon>
        <taxon>Bruchinae</taxon>
        <taxon>Bruchini</taxon>
        <taxon>Callosobruchus</taxon>
    </lineage>
</organism>
<dbReference type="SMART" id="SM00239">
    <property type="entry name" value="C2"/>
    <property type="match status" value="2"/>
</dbReference>
<dbReference type="Proteomes" id="UP000410492">
    <property type="component" value="Unassembled WGS sequence"/>
</dbReference>
<reference evidence="3 4" key="1">
    <citation type="submission" date="2019-01" db="EMBL/GenBank/DDBJ databases">
        <authorList>
            <person name="Sayadi A."/>
        </authorList>
    </citation>
    <scope>NUCLEOTIDE SEQUENCE [LARGE SCALE GENOMIC DNA]</scope>
</reference>
<dbReference type="InterPro" id="IPR000008">
    <property type="entry name" value="C2_dom"/>
</dbReference>
<proteinExistence type="predicted"/>
<keyword evidence="1" id="KW-0812">Transmembrane</keyword>
<feature type="domain" description="C2" evidence="2">
    <location>
        <begin position="251"/>
        <end position="374"/>
    </location>
</feature>
<dbReference type="CDD" id="cd08408">
    <property type="entry name" value="C2B_Synaptotagmin-14_16"/>
    <property type="match status" value="1"/>
</dbReference>
<keyword evidence="4" id="KW-1185">Reference proteome</keyword>
<name>A0A653BW23_CALMS</name>
<gene>
    <name evidence="3" type="ORF">CALMAC_LOCUS3991</name>
</gene>
<dbReference type="AlphaFoldDB" id="A0A653BW23"/>
<accession>A0A653BW23</accession>
<keyword evidence="1" id="KW-1133">Transmembrane helix</keyword>
<dbReference type="Gene3D" id="2.60.40.150">
    <property type="entry name" value="C2 domain"/>
    <property type="match status" value="2"/>
</dbReference>
<evidence type="ECO:0000313" key="4">
    <source>
        <dbReference type="Proteomes" id="UP000410492"/>
    </source>
</evidence>
<sequence length="552" mass="60540">MVIIAENGGVNGTTEGSSGGSLLGGLAGLGVLAVVFLVYVRNRKPWWWTKGGKGSCEDGYSPSAAKPQETISSKVALSGTPTGKVKLVKSNPIDVFELANIDKQPVLVPEIPKSTRIGYQPSGHEEPVFATPWTGYDLISLAEKGKVVVSADSSRCSSTASSMVGDRLERAAIAQRRTSGDLRETKIDNDNIDFNSTTAVDNSSQIDLDLNCNRDCIVVLSHDLSEEKASMTGGTCSPVAKSGLVDADETPSGHLEVAVAYDAPVRKMTVHVLQARLPIMDAAVGTADQPAHTQVRLILLPSKKQKCKTKIRSGENPHYMESFVLHRINPEDVNSMGIRLRLYGCERMRRERIIGEAIVSFAKINLELENHFWLTLQPRANAVLTGDMISLTRSDSTGSRQSMQHGGVPELLLGLCYNATTGRLSVEVVKGSHFSYFLKNFGLNRAPDTYVKLNLVSSTGQELAHTKTTTRRGQPNPLFKETFVFQVALFQLADVTLMVVVYNRKGVTKKKEMVGWFSLGLNSSGAEELQHWMDMKEYQQEQIFRWHVLIQS</sequence>
<dbReference type="Pfam" id="PF00168">
    <property type="entry name" value="C2"/>
    <property type="match status" value="2"/>
</dbReference>
<dbReference type="EMBL" id="CAACVG010005594">
    <property type="protein sequence ID" value="VEN39471.1"/>
    <property type="molecule type" value="Genomic_DNA"/>
</dbReference>
<dbReference type="InterPro" id="IPR043541">
    <property type="entry name" value="SYT14/14L/16"/>
</dbReference>
<protein>
    <recommendedName>
        <fullName evidence="2">C2 domain-containing protein</fullName>
    </recommendedName>
</protein>
<dbReference type="FunFam" id="2.60.40.150:FF:000062">
    <property type="entry name" value="synaptotagmin-14 isoform X1"/>
    <property type="match status" value="1"/>
</dbReference>
<evidence type="ECO:0000256" key="1">
    <source>
        <dbReference type="SAM" id="Phobius"/>
    </source>
</evidence>
<feature type="domain" description="C2" evidence="2">
    <location>
        <begin position="407"/>
        <end position="547"/>
    </location>
</feature>
<dbReference type="SUPFAM" id="SSF49562">
    <property type="entry name" value="C2 domain (Calcium/lipid-binding domain, CaLB)"/>
    <property type="match status" value="2"/>
</dbReference>
<keyword evidence="1" id="KW-0472">Membrane</keyword>
<evidence type="ECO:0000259" key="2">
    <source>
        <dbReference type="PROSITE" id="PS50004"/>
    </source>
</evidence>
<dbReference type="CDD" id="cd08389">
    <property type="entry name" value="C2A_Synaptotagmin-14_16"/>
    <property type="match status" value="1"/>
</dbReference>
<dbReference type="PANTHER" id="PTHR46129:SF2">
    <property type="entry name" value="SYNAPTOTAGMIN 14, ISOFORM D"/>
    <property type="match status" value="1"/>
</dbReference>
<dbReference type="InterPro" id="IPR035892">
    <property type="entry name" value="C2_domain_sf"/>
</dbReference>
<evidence type="ECO:0000313" key="3">
    <source>
        <dbReference type="EMBL" id="VEN39471.1"/>
    </source>
</evidence>
<dbReference type="GO" id="GO:0005543">
    <property type="term" value="F:phospholipid binding"/>
    <property type="evidence" value="ECO:0007669"/>
    <property type="project" value="TreeGrafter"/>
</dbReference>